<proteinExistence type="predicted"/>
<feature type="domain" description="HTH tetR-type" evidence="3">
    <location>
        <begin position="4"/>
        <end position="64"/>
    </location>
</feature>
<dbReference type="GO" id="GO:0003677">
    <property type="term" value="F:DNA binding"/>
    <property type="evidence" value="ECO:0007669"/>
    <property type="project" value="UniProtKB-UniRule"/>
</dbReference>
<feature type="DNA-binding region" description="H-T-H motif" evidence="2">
    <location>
        <begin position="27"/>
        <end position="46"/>
    </location>
</feature>
<keyword evidence="1 2" id="KW-0238">DNA-binding</keyword>
<dbReference type="InterPro" id="IPR009057">
    <property type="entry name" value="Homeodomain-like_sf"/>
</dbReference>
<organism evidence="4 5">
    <name type="scientific">Hydrogenophaga taeniospiralis CCUG 15921</name>
    <dbReference type="NCBI Taxonomy" id="1281780"/>
    <lineage>
        <taxon>Bacteria</taxon>
        <taxon>Pseudomonadati</taxon>
        <taxon>Pseudomonadota</taxon>
        <taxon>Betaproteobacteria</taxon>
        <taxon>Burkholderiales</taxon>
        <taxon>Comamonadaceae</taxon>
        <taxon>Hydrogenophaga</taxon>
    </lineage>
</organism>
<evidence type="ECO:0000259" key="3">
    <source>
        <dbReference type="PROSITE" id="PS50977"/>
    </source>
</evidence>
<protein>
    <submittedName>
        <fullName evidence="4">TetR family transcriptional regulator</fullName>
    </submittedName>
</protein>
<dbReference type="AlphaFoldDB" id="A0A9X4P284"/>
<dbReference type="EMBL" id="AOGK01000003">
    <property type="protein sequence ID" value="MDG5974698.1"/>
    <property type="molecule type" value="Genomic_DNA"/>
</dbReference>
<evidence type="ECO:0000256" key="1">
    <source>
        <dbReference type="ARBA" id="ARBA00023125"/>
    </source>
</evidence>
<sequence>MAPPLTRNDWLEKGLHLVGDGGPQQLRIDTLCHALGVTKGSFYHHFASQPAYVSALLAHWKNTYTQQLIDAVAGLDNPHLRSERLSQLVFSKDMRPEVALRAWGNSHPEVAATVQAVDAQRIAYLTDLAQGMGLAPAQARLAARMGYAQLIGIQHLPTLVTPEDAVQMDHSLCTLLLPTQGTPP</sequence>
<accession>A0A9X4P284</accession>
<gene>
    <name evidence="4" type="ORF">H010_05497</name>
</gene>
<dbReference type="RefSeq" id="WP_068172484.1">
    <property type="nucleotide sequence ID" value="NZ_AOGK01000003.1"/>
</dbReference>
<name>A0A9X4P284_9BURK</name>
<evidence type="ECO:0000313" key="4">
    <source>
        <dbReference type="EMBL" id="MDG5974698.1"/>
    </source>
</evidence>
<keyword evidence="5" id="KW-1185">Reference proteome</keyword>
<evidence type="ECO:0000313" key="5">
    <source>
        <dbReference type="Proteomes" id="UP001152876"/>
    </source>
</evidence>
<dbReference type="Gene3D" id="1.10.357.10">
    <property type="entry name" value="Tetracycline Repressor, domain 2"/>
    <property type="match status" value="1"/>
</dbReference>
<comment type="caution">
    <text evidence="4">The sequence shown here is derived from an EMBL/GenBank/DDBJ whole genome shotgun (WGS) entry which is preliminary data.</text>
</comment>
<dbReference type="SUPFAM" id="SSF46689">
    <property type="entry name" value="Homeodomain-like"/>
    <property type="match status" value="1"/>
</dbReference>
<dbReference type="Proteomes" id="UP001152876">
    <property type="component" value="Unassembled WGS sequence"/>
</dbReference>
<dbReference type="PROSITE" id="PS50977">
    <property type="entry name" value="HTH_TETR_2"/>
    <property type="match status" value="1"/>
</dbReference>
<dbReference type="Pfam" id="PF00440">
    <property type="entry name" value="TetR_N"/>
    <property type="match status" value="1"/>
</dbReference>
<evidence type="ECO:0000256" key="2">
    <source>
        <dbReference type="PROSITE-ProRule" id="PRU00335"/>
    </source>
</evidence>
<dbReference type="InterPro" id="IPR001647">
    <property type="entry name" value="HTH_TetR"/>
</dbReference>
<reference evidence="4" key="1">
    <citation type="submission" date="2013-01" db="EMBL/GenBank/DDBJ databases">
        <title>Genome draft of Hydrogenophaga taeniospiralis 2K1.</title>
        <authorList>
            <person name="Gomila M."/>
            <person name="Lalucat J."/>
        </authorList>
    </citation>
    <scope>NUCLEOTIDE SEQUENCE</scope>
    <source>
        <strain evidence="4">CCUG 15921</strain>
    </source>
</reference>